<accession>A0A4C1TSM7</accession>
<evidence type="ECO:0000313" key="1">
    <source>
        <dbReference type="EMBL" id="GBP16997.1"/>
    </source>
</evidence>
<evidence type="ECO:0000313" key="2">
    <source>
        <dbReference type="Proteomes" id="UP000299102"/>
    </source>
</evidence>
<keyword evidence="2" id="KW-1185">Reference proteome</keyword>
<comment type="caution">
    <text evidence="1">The sequence shown here is derived from an EMBL/GenBank/DDBJ whole genome shotgun (WGS) entry which is preliminary data.</text>
</comment>
<protein>
    <submittedName>
        <fullName evidence="1">Uncharacterized protein</fullName>
    </submittedName>
</protein>
<proteinExistence type="predicted"/>
<dbReference type="AlphaFoldDB" id="A0A4C1TSM7"/>
<name>A0A4C1TSM7_EUMVA</name>
<gene>
    <name evidence="1" type="ORF">EVAR_8072_1</name>
</gene>
<dbReference type="Proteomes" id="UP000299102">
    <property type="component" value="Unassembled WGS sequence"/>
</dbReference>
<organism evidence="1 2">
    <name type="scientific">Eumeta variegata</name>
    <name type="common">Bagworm moth</name>
    <name type="synonym">Eumeta japonica</name>
    <dbReference type="NCBI Taxonomy" id="151549"/>
    <lineage>
        <taxon>Eukaryota</taxon>
        <taxon>Metazoa</taxon>
        <taxon>Ecdysozoa</taxon>
        <taxon>Arthropoda</taxon>
        <taxon>Hexapoda</taxon>
        <taxon>Insecta</taxon>
        <taxon>Pterygota</taxon>
        <taxon>Neoptera</taxon>
        <taxon>Endopterygota</taxon>
        <taxon>Lepidoptera</taxon>
        <taxon>Glossata</taxon>
        <taxon>Ditrysia</taxon>
        <taxon>Tineoidea</taxon>
        <taxon>Psychidae</taxon>
        <taxon>Oiketicinae</taxon>
        <taxon>Eumeta</taxon>
    </lineage>
</organism>
<dbReference type="OrthoDB" id="7490514at2759"/>
<reference evidence="1 2" key="1">
    <citation type="journal article" date="2019" name="Commun. Biol.">
        <title>The bagworm genome reveals a unique fibroin gene that provides high tensile strength.</title>
        <authorList>
            <person name="Kono N."/>
            <person name="Nakamura H."/>
            <person name="Ohtoshi R."/>
            <person name="Tomita M."/>
            <person name="Numata K."/>
            <person name="Arakawa K."/>
        </authorList>
    </citation>
    <scope>NUCLEOTIDE SEQUENCE [LARGE SCALE GENOMIC DNA]</scope>
</reference>
<dbReference type="EMBL" id="BGZK01000084">
    <property type="protein sequence ID" value="GBP16997.1"/>
    <property type="molecule type" value="Genomic_DNA"/>
</dbReference>
<sequence length="93" mass="10320">MKAVRTEMQKYRNSISSIVVVVDVCNDRKVNLTKPMEAIKNMSARTKIGQGIPEEKTENCVHLTLIVATKLGVALEERDIDSAERRAQCACGD</sequence>